<reference evidence="2" key="1">
    <citation type="submission" date="2023-03" db="EMBL/GenBank/DDBJ databases">
        <title>Massive genome expansion in bonnet fungi (Mycena s.s.) driven by repeated elements and novel gene families across ecological guilds.</title>
        <authorList>
            <consortium name="Lawrence Berkeley National Laboratory"/>
            <person name="Harder C.B."/>
            <person name="Miyauchi S."/>
            <person name="Viragh M."/>
            <person name="Kuo A."/>
            <person name="Thoen E."/>
            <person name="Andreopoulos B."/>
            <person name="Lu D."/>
            <person name="Skrede I."/>
            <person name="Drula E."/>
            <person name="Henrissat B."/>
            <person name="Morin E."/>
            <person name="Kohler A."/>
            <person name="Barry K."/>
            <person name="LaButti K."/>
            <person name="Morin E."/>
            <person name="Salamov A."/>
            <person name="Lipzen A."/>
            <person name="Mereny Z."/>
            <person name="Hegedus B."/>
            <person name="Baldrian P."/>
            <person name="Stursova M."/>
            <person name="Weitz H."/>
            <person name="Taylor A."/>
            <person name="Grigoriev I.V."/>
            <person name="Nagy L.G."/>
            <person name="Martin F."/>
            <person name="Kauserud H."/>
        </authorList>
    </citation>
    <scope>NUCLEOTIDE SEQUENCE</scope>
    <source>
        <strain evidence="2">CBHHK182m</strain>
    </source>
</reference>
<keyword evidence="3" id="KW-1185">Reference proteome</keyword>
<sequence length="62" mass="6990">LCPLLLSGVALHCYLILAPLYLIYILEPPKLFPQSVAVFGIWRSTVCHISLSTHRKSLNKLK</sequence>
<feature type="non-terminal residue" evidence="2">
    <location>
        <position position="1"/>
    </location>
</feature>
<evidence type="ECO:0000313" key="3">
    <source>
        <dbReference type="Proteomes" id="UP001215598"/>
    </source>
</evidence>
<gene>
    <name evidence="2" type="ORF">B0H16DRAFT_1683250</name>
</gene>
<protein>
    <submittedName>
        <fullName evidence="2">Uncharacterized protein</fullName>
    </submittedName>
</protein>
<keyword evidence="1" id="KW-0472">Membrane</keyword>
<keyword evidence="1" id="KW-0812">Transmembrane</keyword>
<dbReference type="EMBL" id="JARKIB010000006">
    <property type="protein sequence ID" value="KAJ7778969.1"/>
    <property type="molecule type" value="Genomic_DNA"/>
</dbReference>
<comment type="caution">
    <text evidence="2">The sequence shown here is derived from an EMBL/GenBank/DDBJ whole genome shotgun (WGS) entry which is preliminary data.</text>
</comment>
<organism evidence="2 3">
    <name type="scientific">Mycena metata</name>
    <dbReference type="NCBI Taxonomy" id="1033252"/>
    <lineage>
        <taxon>Eukaryota</taxon>
        <taxon>Fungi</taxon>
        <taxon>Dikarya</taxon>
        <taxon>Basidiomycota</taxon>
        <taxon>Agaricomycotina</taxon>
        <taxon>Agaricomycetes</taxon>
        <taxon>Agaricomycetidae</taxon>
        <taxon>Agaricales</taxon>
        <taxon>Marasmiineae</taxon>
        <taxon>Mycenaceae</taxon>
        <taxon>Mycena</taxon>
    </lineage>
</organism>
<dbReference type="Proteomes" id="UP001215598">
    <property type="component" value="Unassembled WGS sequence"/>
</dbReference>
<feature type="transmembrane region" description="Helical" evidence="1">
    <location>
        <begin position="6"/>
        <end position="26"/>
    </location>
</feature>
<accession>A0AAD7NXE4</accession>
<proteinExistence type="predicted"/>
<keyword evidence="1" id="KW-1133">Transmembrane helix</keyword>
<dbReference type="AlphaFoldDB" id="A0AAD7NXE4"/>
<name>A0AAD7NXE4_9AGAR</name>
<evidence type="ECO:0000256" key="1">
    <source>
        <dbReference type="SAM" id="Phobius"/>
    </source>
</evidence>
<evidence type="ECO:0000313" key="2">
    <source>
        <dbReference type="EMBL" id="KAJ7778969.1"/>
    </source>
</evidence>